<evidence type="ECO:0000259" key="2">
    <source>
        <dbReference type="Pfam" id="PF24267"/>
    </source>
</evidence>
<keyword evidence="1" id="KW-0472">Membrane</keyword>
<dbReference type="InterPro" id="IPR036388">
    <property type="entry name" value="WH-like_DNA-bd_sf"/>
</dbReference>
<dbReference type="InterPro" id="IPR056525">
    <property type="entry name" value="HVO_1552_C"/>
</dbReference>
<sequence>MSGLIDRIQERTATSNEHARVLEMADTDADEVLNALSSDTARATFRTLFDEPGTPSEIADAVDTSVQNVHYHLTNLQEADLVEPIDTIYSEKGNEMTVYGPASDPLVFVGDERRTPAVQQSLTDVVGGLGVLGLASLFVQFGAERLMQRASRAPDVVGPASPDATVTPPRGTVAWVVFEVVEPGVLFFLGCLAVVGAVAVLRAR</sequence>
<accession>A0A1I6KK77</accession>
<reference evidence="3 4" key="1">
    <citation type="submission" date="2016-10" db="EMBL/GenBank/DDBJ databases">
        <authorList>
            <person name="de Groot N.N."/>
        </authorList>
    </citation>
    <scope>NUCLEOTIDE SEQUENCE [LARGE SCALE GENOMIC DNA]</scope>
    <source>
        <strain evidence="3 4">CGMCC 1.10457</strain>
    </source>
</reference>
<dbReference type="Gene3D" id="1.10.10.10">
    <property type="entry name" value="Winged helix-like DNA-binding domain superfamily/Winged helix DNA-binding domain"/>
    <property type="match status" value="1"/>
</dbReference>
<dbReference type="InterPro" id="IPR011991">
    <property type="entry name" value="ArsR-like_HTH"/>
</dbReference>
<evidence type="ECO:0000256" key="1">
    <source>
        <dbReference type="SAM" id="Phobius"/>
    </source>
</evidence>
<dbReference type="Pfam" id="PF24267">
    <property type="entry name" value="HVO_1552_C"/>
    <property type="match status" value="1"/>
</dbReference>
<evidence type="ECO:0000313" key="3">
    <source>
        <dbReference type="EMBL" id="SFR91663.1"/>
    </source>
</evidence>
<gene>
    <name evidence="3" type="ORF">SAMN05216559_0952</name>
</gene>
<keyword evidence="1" id="KW-0812">Transmembrane</keyword>
<dbReference type="STRING" id="767519.SAMN05216559_0952"/>
<dbReference type="SUPFAM" id="SSF46785">
    <property type="entry name" value="Winged helix' DNA-binding domain"/>
    <property type="match status" value="1"/>
</dbReference>
<dbReference type="OrthoDB" id="11368at2157"/>
<proteinExistence type="predicted"/>
<dbReference type="RefSeq" id="WP_089814358.1">
    <property type="nucleotide sequence ID" value="NZ_FOZK01000001.1"/>
</dbReference>
<feature type="domain" description="HVO-1552 C-terminal" evidence="2">
    <location>
        <begin position="109"/>
        <end position="199"/>
    </location>
</feature>
<dbReference type="CDD" id="cd00090">
    <property type="entry name" value="HTH_ARSR"/>
    <property type="match status" value="1"/>
</dbReference>
<organism evidence="3 4">
    <name type="scientific">Halomicrobium zhouii</name>
    <dbReference type="NCBI Taxonomy" id="767519"/>
    <lineage>
        <taxon>Archaea</taxon>
        <taxon>Methanobacteriati</taxon>
        <taxon>Methanobacteriota</taxon>
        <taxon>Stenosarchaea group</taxon>
        <taxon>Halobacteria</taxon>
        <taxon>Halobacteriales</taxon>
        <taxon>Haloarculaceae</taxon>
        <taxon>Halomicrobium</taxon>
    </lineage>
</organism>
<name>A0A1I6KK77_9EURY</name>
<evidence type="ECO:0000313" key="4">
    <source>
        <dbReference type="Proteomes" id="UP000199062"/>
    </source>
</evidence>
<dbReference type="AlphaFoldDB" id="A0A1I6KK77"/>
<keyword evidence="4" id="KW-1185">Reference proteome</keyword>
<protein>
    <submittedName>
        <fullName evidence="3">Helix-turn-helix domain-containing protein</fullName>
    </submittedName>
</protein>
<dbReference type="InterPro" id="IPR036390">
    <property type="entry name" value="WH_DNA-bd_sf"/>
</dbReference>
<feature type="transmembrane region" description="Helical" evidence="1">
    <location>
        <begin position="185"/>
        <end position="203"/>
    </location>
</feature>
<keyword evidence="1" id="KW-1133">Transmembrane helix</keyword>
<dbReference type="Proteomes" id="UP000199062">
    <property type="component" value="Unassembled WGS sequence"/>
</dbReference>
<dbReference type="EMBL" id="FOZK01000001">
    <property type="protein sequence ID" value="SFR91663.1"/>
    <property type="molecule type" value="Genomic_DNA"/>
</dbReference>
<feature type="transmembrane region" description="Helical" evidence="1">
    <location>
        <begin position="122"/>
        <end position="143"/>
    </location>
</feature>
<dbReference type="Pfam" id="PF12840">
    <property type="entry name" value="HTH_20"/>
    <property type="match status" value="1"/>
</dbReference>